<dbReference type="GO" id="GO:0016020">
    <property type="term" value="C:membrane"/>
    <property type="evidence" value="ECO:0007669"/>
    <property type="project" value="InterPro"/>
</dbReference>
<reference evidence="4" key="1">
    <citation type="journal article" date="2019" name="bioRxiv">
        <title>The Genome of the Zebra Mussel, Dreissena polymorpha: A Resource for Invasive Species Research.</title>
        <authorList>
            <person name="McCartney M.A."/>
            <person name="Auch B."/>
            <person name="Kono T."/>
            <person name="Mallez S."/>
            <person name="Zhang Y."/>
            <person name="Obille A."/>
            <person name="Becker A."/>
            <person name="Abrahante J.E."/>
            <person name="Garbe J."/>
            <person name="Badalamenti J.P."/>
            <person name="Herman A."/>
            <person name="Mangelson H."/>
            <person name="Liachko I."/>
            <person name="Sullivan S."/>
            <person name="Sone E.D."/>
            <person name="Koren S."/>
            <person name="Silverstein K.A.T."/>
            <person name="Beckman K.B."/>
            <person name="Gohl D.M."/>
        </authorList>
    </citation>
    <scope>NUCLEOTIDE SEQUENCE</scope>
    <source>
        <strain evidence="4">Duluth1</strain>
        <tissue evidence="4">Whole animal</tissue>
    </source>
</reference>
<proteinExistence type="predicted"/>
<evidence type="ECO:0000313" key="4">
    <source>
        <dbReference type="EMBL" id="KAH3807809.1"/>
    </source>
</evidence>
<dbReference type="EMBL" id="JAIWYP010000006">
    <property type="protein sequence ID" value="KAH3807809.1"/>
    <property type="molecule type" value="Genomic_DNA"/>
</dbReference>
<comment type="caution">
    <text evidence="2">Lacks conserved residue(s) required for the propagation of feature annotation.</text>
</comment>
<dbReference type="InterPro" id="IPR001190">
    <property type="entry name" value="SRCR"/>
</dbReference>
<feature type="domain" description="SRCR" evidence="3">
    <location>
        <begin position="1"/>
        <end position="37"/>
    </location>
</feature>
<evidence type="ECO:0000259" key="3">
    <source>
        <dbReference type="PROSITE" id="PS50287"/>
    </source>
</evidence>
<dbReference type="Pfam" id="PF00530">
    <property type="entry name" value="SRCR"/>
    <property type="match status" value="1"/>
</dbReference>
<gene>
    <name evidence="4" type="ORF">DPMN_136157</name>
</gene>
<reference evidence="4" key="2">
    <citation type="submission" date="2020-11" db="EMBL/GenBank/DDBJ databases">
        <authorList>
            <person name="McCartney M.A."/>
            <person name="Auch B."/>
            <person name="Kono T."/>
            <person name="Mallez S."/>
            <person name="Becker A."/>
            <person name="Gohl D.M."/>
            <person name="Silverstein K.A.T."/>
            <person name="Koren S."/>
            <person name="Bechman K.B."/>
            <person name="Herman A."/>
            <person name="Abrahante J.E."/>
            <person name="Garbe J."/>
        </authorList>
    </citation>
    <scope>NUCLEOTIDE SEQUENCE</scope>
    <source>
        <strain evidence="4">Duluth1</strain>
        <tissue evidence="4">Whole animal</tissue>
    </source>
</reference>
<dbReference type="Gene3D" id="3.10.250.10">
    <property type="entry name" value="SRCR-like domain"/>
    <property type="match status" value="1"/>
</dbReference>
<protein>
    <recommendedName>
        <fullName evidence="3">SRCR domain-containing protein</fullName>
    </recommendedName>
</protein>
<keyword evidence="5" id="KW-1185">Reference proteome</keyword>
<evidence type="ECO:0000313" key="5">
    <source>
        <dbReference type="Proteomes" id="UP000828390"/>
    </source>
</evidence>
<dbReference type="Proteomes" id="UP000828390">
    <property type="component" value="Unassembled WGS sequence"/>
</dbReference>
<dbReference type="AlphaFoldDB" id="A0A9D4G283"/>
<dbReference type="SUPFAM" id="SSF56487">
    <property type="entry name" value="SRCR-like"/>
    <property type="match status" value="1"/>
</dbReference>
<evidence type="ECO:0000256" key="1">
    <source>
        <dbReference type="ARBA" id="ARBA00023157"/>
    </source>
</evidence>
<keyword evidence="1" id="KW-1015">Disulfide bond</keyword>
<accession>A0A9D4G283</accession>
<organism evidence="4 5">
    <name type="scientific">Dreissena polymorpha</name>
    <name type="common">Zebra mussel</name>
    <name type="synonym">Mytilus polymorpha</name>
    <dbReference type="NCBI Taxonomy" id="45954"/>
    <lineage>
        <taxon>Eukaryota</taxon>
        <taxon>Metazoa</taxon>
        <taxon>Spiralia</taxon>
        <taxon>Lophotrochozoa</taxon>
        <taxon>Mollusca</taxon>
        <taxon>Bivalvia</taxon>
        <taxon>Autobranchia</taxon>
        <taxon>Heteroconchia</taxon>
        <taxon>Euheterodonta</taxon>
        <taxon>Imparidentia</taxon>
        <taxon>Neoheterodontei</taxon>
        <taxon>Myida</taxon>
        <taxon>Dreissenoidea</taxon>
        <taxon>Dreissenidae</taxon>
        <taxon>Dreissena</taxon>
    </lineage>
</organism>
<dbReference type="InterPro" id="IPR036772">
    <property type="entry name" value="SRCR-like_dom_sf"/>
</dbReference>
<name>A0A9D4G283_DREPO</name>
<evidence type="ECO:0000256" key="2">
    <source>
        <dbReference type="PROSITE-ProRule" id="PRU00196"/>
    </source>
</evidence>
<sequence>MHSFHGYVEVHVDGIWGSVCNQNWTDKNAFVACKQMGYAGITLKKQQILPQRNL</sequence>
<comment type="caution">
    <text evidence="4">The sequence shown here is derived from an EMBL/GenBank/DDBJ whole genome shotgun (WGS) entry which is preliminary data.</text>
</comment>
<dbReference type="PROSITE" id="PS50287">
    <property type="entry name" value="SRCR_2"/>
    <property type="match status" value="1"/>
</dbReference>